<dbReference type="PANTHER" id="PTHR33144:SF45">
    <property type="entry name" value="TRANSPOSASE TNP1_EN_SPM-LIKE DOMAIN-CONTAINING PROTEIN"/>
    <property type="match status" value="1"/>
</dbReference>
<protein>
    <submittedName>
        <fullName evidence="1">Uncharacterized protein</fullName>
    </submittedName>
</protein>
<keyword evidence="2" id="KW-1185">Reference proteome</keyword>
<dbReference type="AlphaFoldDB" id="A0A834TNI2"/>
<sequence>MMLVKNAINEQGVVRDGRLKILEVWSLRAGQRVVVPFNAEAQPVGNAAGLLSGFFGIIVTEVNTFPISYQSLDKVPNSYKEACFNSIKAKFCLNRDIDKHFVIKKLGKNWRNYRVFLFDRFYKVEKSREQNLEKYPEFISFDMWAAFVDYRLEQKTKEKILELESQGTLFSQISENDSLGQVLGKENPRRVRGLGFGPSPTKVFGQTKTTRLGRISLNCSGSNDAVVQEVARLQTKL</sequence>
<gene>
    <name evidence="1" type="ORF">G2W53_026224</name>
</gene>
<evidence type="ECO:0000313" key="2">
    <source>
        <dbReference type="Proteomes" id="UP000634136"/>
    </source>
</evidence>
<reference evidence="1" key="1">
    <citation type="submission" date="2020-09" db="EMBL/GenBank/DDBJ databases">
        <title>Genome-Enabled Discovery of Anthraquinone Biosynthesis in Senna tora.</title>
        <authorList>
            <person name="Kang S.-H."/>
            <person name="Pandey R.P."/>
            <person name="Lee C.-M."/>
            <person name="Sim J.-S."/>
            <person name="Jeong J.-T."/>
            <person name="Choi B.-S."/>
            <person name="Jung M."/>
            <person name="Ginzburg D."/>
            <person name="Zhao K."/>
            <person name="Won S.Y."/>
            <person name="Oh T.-J."/>
            <person name="Yu Y."/>
            <person name="Kim N.-H."/>
            <person name="Lee O.R."/>
            <person name="Lee T.-H."/>
            <person name="Bashyal P."/>
            <person name="Kim T.-S."/>
            <person name="Lee W.-H."/>
            <person name="Kawkins C."/>
            <person name="Kim C.-K."/>
            <person name="Kim J.S."/>
            <person name="Ahn B.O."/>
            <person name="Rhee S.Y."/>
            <person name="Sohng J.K."/>
        </authorList>
    </citation>
    <scope>NUCLEOTIDE SEQUENCE</scope>
    <source>
        <tissue evidence="1">Leaf</tissue>
    </source>
</reference>
<evidence type="ECO:0000313" key="1">
    <source>
        <dbReference type="EMBL" id="KAF7820769.1"/>
    </source>
</evidence>
<dbReference type="Proteomes" id="UP000634136">
    <property type="component" value="Unassembled WGS sequence"/>
</dbReference>
<dbReference type="EMBL" id="JAAIUW010000008">
    <property type="protein sequence ID" value="KAF7820769.1"/>
    <property type="molecule type" value="Genomic_DNA"/>
</dbReference>
<dbReference type="PANTHER" id="PTHR33144">
    <property type="entry name" value="OS10G0409366 PROTEIN-RELATED"/>
    <property type="match status" value="1"/>
</dbReference>
<dbReference type="OrthoDB" id="1436533at2759"/>
<proteinExistence type="predicted"/>
<comment type="caution">
    <text evidence="1">The sequence shown here is derived from an EMBL/GenBank/DDBJ whole genome shotgun (WGS) entry which is preliminary data.</text>
</comment>
<accession>A0A834TNI2</accession>
<name>A0A834TNI2_9FABA</name>
<organism evidence="1 2">
    <name type="scientific">Senna tora</name>
    <dbReference type="NCBI Taxonomy" id="362788"/>
    <lineage>
        <taxon>Eukaryota</taxon>
        <taxon>Viridiplantae</taxon>
        <taxon>Streptophyta</taxon>
        <taxon>Embryophyta</taxon>
        <taxon>Tracheophyta</taxon>
        <taxon>Spermatophyta</taxon>
        <taxon>Magnoliopsida</taxon>
        <taxon>eudicotyledons</taxon>
        <taxon>Gunneridae</taxon>
        <taxon>Pentapetalae</taxon>
        <taxon>rosids</taxon>
        <taxon>fabids</taxon>
        <taxon>Fabales</taxon>
        <taxon>Fabaceae</taxon>
        <taxon>Caesalpinioideae</taxon>
        <taxon>Cassia clade</taxon>
        <taxon>Senna</taxon>
    </lineage>
</organism>